<proteinExistence type="predicted"/>
<comment type="cofactor">
    <cofactor evidence="1">
        <name>[4Fe-4S] cluster</name>
        <dbReference type="ChEBI" id="CHEBI:49883"/>
    </cofactor>
</comment>
<protein>
    <recommendedName>
        <fullName evidence="7">Radical SAM core domain-containing protein</fullName>
    </recommendedName>
</protein>
<keyword evidence="5" id="KW-0408">Iron</keyword>
<name>A0A2R7Y4C2_9CREN</name>
<keyword evidence="2" id="KW-0004">4Fe-4S</keyword>
<dbReference type="InterPro" id="IPR007197">
    <property type="entry name" value="rSAM"/>
</dbReference>
<gene>
    <name evidence="8" type="ORF">B7O98_06850</name>
</gene>
<dbReference type="InterPro" id="IPR058240">
    <property type="entry name" value="rSAM_sf"/>
</dbReference>
<dbReference type="InterPro" id="IPR013785">
    <property type="entry name" value="Aldolase_TIM"/>
</dbReference>
<dbReference type="PIRSF" id="PIRSF004869">
    <property type="entry name" value="PflX_prd"/>
    <property type="match status" value="1"/>
</dbReference>
<comment type="caution">
    <text evidence="8">The sequence shown here is derived from an EMBL/GenBank/DDBJ whole genome shotgun (WGS) entry which is preliminary data.</text>
</comment>
<dbReference type="Pfam" id="PF04055">
    <property type="entry name" value="Radical_SAM"/>
    <property type="match status" value="1"/>
</dbReference>
<evidence type="ECO:0000256" key="5">
    <source>
        <dbReference type="ARBA" id="ARBA00023004"/>
    </source>
</evidence>
<evidence type="ECO:0000256" key="4">
    <source>
        <dbReference type="ARBA" id="ARBA00022723"/>
    </source>
</evidence>
<evidence type="ECO:0000313" key="8">
    <source>
        <dbReference type="EMBL" id="PUA32370.1"/>
    </source>
</evidence>
<evidence type="ECO:0000256" key="3">
    <source>
        <dbReference type="ARBA" id="ARBA00022691"/>
    </source>
</evidence>
<dbReference type="PANTHER" id="PTHR30352:SF22">
    <property type="entry name" value="PYRUVATE FORMATE-LYASE ACTIVATING ENZYME HOMOLOG"/>
    <property type="match status" value="1"/>
</dbReference>
<evidence type="ECO:0000259" key="7">
    <source>
        <dbReference type="Pfam" id="PF04055"/>
    </source>
</evidence>
<organism evidence="8 9">
    <name type="scientific">Zestosphaera tikiterensis</name>
    <dbReference type="NCBI Taxonomy" id="1973259"/>
    <lineage>
        <taxon>Archaea</taxon>
        <taxon>Thermoproteota</taxon>
        <taxon>Thermoprotei</taxon>
        <taxon>Desulfurococcales</taxon>
        <taxon>Desulfurococcaceae</taxon>
        <taxon>Zestosphaera</taxon>
    </lineage>
</organism>
<keyword evidence="6" id="KW-0411">Iron-sulfur</keyword>
<dbReference type="GO" id="GO:0051539">
    <property type="term" value="F:4 iron, 4 sulfur cluster binding"/>
    <property type="evidence" value="ECO:0007669"/>
    <property type="project" value="UniProtKB-KW"/>
</dbReference>
<dbReference type="SFLD" id="SFLDS00029">
    <property type="entry name" value="Radical_SAM"/>
    <property type="match status" value="1"/>
</dbReference>
<dbReference type="InterPro" id="IPR016431">
    <property type="entry name" value="Pyrv-formate_lyase-activ_prd"/>
</dbReference>
<keyword evidence="3" id="KW-0949">S-adenosyl-L-methionine</keyword>
<reference evidence="8 9" key="1">
    <citation type="journal article" date="2018" name="Syst. Appl. Microbiol.">
        <title>A new symbiotic nanoarchaeote (Candidatus Nanoclepta minutus) and its host (Zestosphaera tikiterensis gen. nov., sp. nov.) from a New Zealand hot spring.</title>
        <authorList>
            <person name="St John E."/>
            <person name="Liu Y."/>
            <person name="Podar M."/>
            <person name="Stott M.B."/>
            <person name="Meneghin J."/>
            <person name="Chen Z."/>
            <person name="Lagutin K."/>
            <person name="Mitchell K."/>
            <person name="Reysenbach A.L."/>
        </authorList>
    </citation>
    <scope>NUCLEOTIDE SEQUENCE [LARGE SCALE GENOMIC DNA]</scope>
    <source>
        <strain evidence="8">NZ3</strain>
    </source>
</reference>
<dbReference type="GO" id="GO:0046872">
    <property type="term" value="F:metal ion binding"/>
    <property type="evidence" value="ECO:0007669"/>
    <property type="project" value="UniProtKB-KW"/>
</dbReference>
<sequence length="262" mass="28036">MGVCSLCGRASKIVSRSVGVCYECLTKRAGALTFSRTTHASYRGSLGLPEAVPEEGGRRCVLCVNECSIGDGRVGYCGLWRNEGGLLKHVAGLNKFLGLWYLDPHPTNCVAGPVCPANTGRGYPKYTLTEGVEVGYSNLAVFFGGCMLNCLFCQNFEHKEMVAKALKGGFKTLVSVDEVVEVGLSDKVSCVCFFGGDPGPHAPQALAIARKLLTLSSGKVKRVCWETNGLENPSVMSEMAKMTLSPLLKAGFHCWVLSDTPP</sequence>
<dbReference type="PANTHER" id="PTHR30352">
    <property type="entry name" value="PYRUVATE FORMATE-LYASE-ACTIVATING ENZYME"/>
    <property type="match status" value="1"/>
</dbReference>
<evidence type="ECO:0000313" key="9">
    <source>
        <dbReference type="Proteomes" id="UP000244093"/>
    </source>
</evidence>
<dbReference type="AlphaFoldDB" id="A0A2R7Y4C2"/>
<evidence type="ECO:0000256" key="1">
    <source>
        <dbReference type="ARBA" id="ARBA00001966"/>
    </source>
</evidence>
<keyword evidence="4" id="KW-0479">Metal-binding</keyword>
<dbReference type="EMBL" id="NBVN01000004">
    <property type="protein sequence ID" value="PUA32370.1"/>
    <property type="molecule type" value="Genomic_DNA"/>
</dbReference>
<dbReference type="SUPFAM" id="SSF102114">
    <property type="entry name" value="Radical SAM enzymes"/>
    <property type="match status" value="1"/>
</dbReference>
<feature type="domain" description="Radical SAM core" evidence="7">
    <location>
        <begin position="142"/>
        <end position="243"/>
    </location>
</feature>
<accession>A0A2R7Y4C2</accession>
<dbReference type="Proteomes" id="UP000244093">
    <property type="component" value="Unassembled WGS sequence"/>
</dbReference>
<dbReference type="InterPro" id="IPR034457">
    <property type="entry name" value="Organic_radical-activating"/>
</dbReference>
<evidence type="ECO:0000256" key="2">
    <source>
        <dbReference type="ARBA" id="ARBA00022485"/>
    </source>
</evidence>
<dbReference type="Gene3D" id="3.20.20.70">
    <property type="entry name" value="Aldolase class I"/>
    <property type="match status" value="1"/>
</dbReference>
<dbReference type="GO" id="GO:0003824">
    <property type="term" value="F:catalytic activity"/>
    <property type="evidence" value="ECO:0007669"/>
    <property type="project" value="InterPro"/>
</dbReference>
<dbReference type="CDD" id="cd01335">
    <property type="entry name" value="Radical_SAM"/>
    <property type="match status" value="1"/>
</dbReference>
<evidence type="ECO:0000256" key="6">
    <source>
        <dbReference type="ARBA" id="ARBA00023014"/>
    </source>
</evidence>